<proteinExistence type="predicted"/>
<dbReference type="EMBL" id="PREU01000006">
    <property type="protein sequence ID" value="PPA75308.1"/>
    <property type="molecule type" value="Genomic_DNA"/>
</dbReference>
<dbReference type="AlphaFoldDB" id="A0A2S5GQU2"/>
<accession>A0A2S5GQU2</accession>
<dbReference type="Proteomes" id="UP000239990">
    <property type="component" value="Unassembled WGS sequence"/>
</dbReference>
<comment type="caution">
    <text evidence="1">The sequence shown here is derived from an EMBL/GenBank/DDBJ whole genome shotgun (WGS) entry which is preliminary data.</text>
</comment>
<evidence type="ECO:0000313" key="1">
    <source>
        <dbReference type="EMBL" id="PPA75308.1"/>
    </source>
</evidence>
<gene>
    <name evidence="1" type="ORF">C4E15_14435</name>
</gene>
<organism evidence="1 2">
    <name type="scientific">Achromobacter spanius</name>
    <dbReference type="NCBI Taxonomy" id="217203"/>
    <lineage>
        <taxon>Bacteria</taxon>
        <taxon>Pseudomonadati</taxon>
        <taxon>Pseudomonadota</taxon>
        <taxon>Betaproteobacteria</taxon>
        <taxon>Burkholderiales</taxon>
        <taxon>Alcaligenaceae</taxon>
        <taxon>Achromobacter</taxon>
    </lineage>
</organism>
<name>A0A2S5GQU2_9BURK</name>
<reference evidence="1 2" key="1">
    <citation type="submission" date="2018-02" db="EMBL/GenBank/DDBJ databases">
        <title>Draft Genome of Achromobacter spanius stain 6.</title>
        <authorList>
            <person name="Gunasekera T.S."/>
            <person name="Radwan O."/>
            <person name="Ruiz O.N."/>
        </authorList>
    </citation>
    <scope>NUCLEOTIDE SEQUENCE [LARGE SCALE GENOMIC DNA]</scope>
    <source>
        <strain evidence="1 2">6</strain>
    </source>
</reference>
<evidence type="ECO:0000313" key="2">
    <source>
        <dbReference type="Proteomes" id="UP000239990"/>
    </source>
</evidence>
<sequence length="81" mass="8939">MADQDMAIVIWEESPGRAAPTAEDRVRIQAAAQRAGIPGIVVLVWRFQQGFRYIGPASWATAMEALTWESIHSEADGRLTL</sequence>
<protein>
    <submittedName>
        <fullName evidence="1">Uncharacterized protein</fullName>
    </submittedName>
</protein>